<organism evidence="1 2">
    <name type="scientific">Gigaspora margarita</name>
    <dbReference type="NCBI Taxonomy" id="4874"/>
    <lineage>
        <taxon>Eukaryota</taxon>
        <taxon>Fungi</taxon>
        <taxon>Fungi incertae sedis</taxon>
        <taxon>Mucoromycota</taxon>
        <taxon>Glomeromycotina</taxon>
        <taxon>Glomeromycetes</taxon>
        <taxon>Diversisporales</taxon>
        <taxon>Gigasporaceae</taxon>
        <taxon>Gigaspora</taxon>
    </lineage>
</organism>
<feature type="non-terminal residue" evidence="1">
    <location>
        <position position="1"/>
    </location>
</feature>
<evidence type="ECO:0000313" key="2">
    <source>
        <dbReference type="Proteomes" id="UP000789901"/>
    </source>
</evidence>
<proteinExistence type="predicted"/>
<dbReference type="Proteomes" id="UP000789901">
    <property type="component" value="Unassembled WGS sequence"/>
</dbReference>
<accession>A0ABN7WHQ3</accession>
<dbReference type="EMBL" id="CAJVQB010043225">
    <property type="protein sequence ID" value="CAG8831014.1"/>
    <property type="molecule type" value="Genomic_DNA"/>
</dbReference>
<comment type="caution">
    <text evidence="1">The sequence shown here is derived from an EMBL/GenBank/DDBJ whole genome shotgun (WGS) entry which is preliminary data.</text>
</comment>
<protein>
    <submittedName>
        <fullName evidence="1">30926_t:CDS:1</fullName>
    </submittedName>
</protein>
<gene>
    <name evidence="1" type="ORF">GMARGA_LOCUS30529</name>
</gene>
<evidence type="ECO:0000313" key="1">
    <source>
        <dbReference type="EMBL" id="CAG8831014.1"/>
    </source>
</evidence>
<sequence>ALFTSWKELEKSIAKEKEKLDDIFHLKNSESLKKKRTKLYNKRNASKLEIKNAISLIEESANLGCVYAKNFLEFFFNPNSVNYIIKYCI</sequence>
<reference evidence="1 2" key="1">
    <citation type="submission" date="2021-06" db="EMBL/GenBank/DDBJ databases">
        <authorList>
            <person name="Kallberg Y."/>
            <person name="Tangrot J."/>
            <person name="Rosling A."/>
        </authorList>
    </citation>
    <scope>NUCLEOTIDE SEQUENCE [LARGE SCALE GENOMIC DNA]</scope>
    <source>
        <strain evidence="1 2">120-4 pot B 10/14</strain>
    </source>
</reference>
<name>A0ABN7WHQ3_GIGMA</name>
<keyword evidence="2" id="KW-1185">Reference proteome</keyword>